<feature type="compositionally biased region" description="Polar residues" evidence="1">
    <location>
        <begin position="47"/>
        <end position="58"/>
    </location>
</feature>
<evidence type="ECO:0000313" key="2">
    <source>
        <dbReference type="EMBL" id="GJC79941.1"/>
    </source>
</evidence>
<accession>A0AA37GGE2</accession>
<protein>
    <submittedName>
        <fullName evidence="2">Uncharacterized protein</fullName>
    </submittedName>
</protein>
<gene>
    <name evidence="2" type="ORF">ColLi_02779</name>
</gene>
<evidence type="ECO:0000256" key="1">
    <source>
        <dbReference type="SAM" id="MobiDB-lite"/>
    </source>
</evidence>
<sequence length="194" mass="20633">MPSEPVEAFPPMPTFIPEGSTAYDDGGLDTKTDIKVSHIPLPPLPNVSASAPPTSTLPTIPGGHSDEDQSSDASSTHSKPEKQDSSNSSSTSEPATVAEKREVEQEEDVASKTRARAGSSSASMKKNQSHDNVRRLSVAGMQQLTAPRLSLWQSFPTKPLATKNNERACPSQTSCKLFGSQYSVNRPPCDPTGP</sequence>
<name>A0AA37GGE2_9PEZI</name>
<organism evidence="2 3">
    <name type="scientific">Colletotrichum liriopes</name>
    <dbReference type="NCBI Taxonomy" id="708192"/>
    <lineage>
        <taxon>Eukaryota</taxon>
        <taxon>Fungi</taxon>
        <taxon>Dikarya</taxon>
        <taxon>Ascomycota</taxon>
        <taxon>Pezizomycotina</taxon>
        <taxon>Sordariomycetes</taxon>
        <taxon>Hypocreomycetidae</taxon>
        <taxon>Glomerellales</taxon>
        <taxon>Glomerellaceae</taxon>
        <taxon>Colletotrichum</taxon>
        <taxon>Colletotrichum spaethianum species complex</taxon>
    </lineage>
</organism>
<evidence type="ECO:0000313" key="3">
    <source>
        <dbReference type="Proteomes" id="UP001055172"/>
    </source>
</evidence>
<keyword evidence="3" id="KW-1185">Reference proteome</keyword>
<dbReference type="AlphaFoldDB" id="A0AA37GGE2"/>
<dbReference type="EMBL" id="BPPX01000004">
    <property type="protein sequence ID" value="GJC79941.1"/>
    <property type="molecule type" value="Genomic_DNA"/>
</dbReference>
<comment type="caution">
    <text evidence="2">The sequence shown here is derived from an EMBL/GenBank/DDBJ whole genome shotgun (WGS) entry which is preliminary data.</text>
</comment>
<reference evidence="2 3" key="1">
    <citation type="submission" date="2021-07" db="EMBL/GenBank/DDBJ databases">
        <title>Genome data of Colletotrichum spaethianum.</title>
        <authorList>
            <person name="Utami Y.D."/>
            <person name="Hiruma K."/>
        </authorList>
    </citation>
    <scope>NUCLEOTIDE SEQUENCE [LARGE SCALE GENOMIC DNA]</scope>
    <source>
        <strain evidence="2 3">MAFF 242679</strain>
    </source>
</reference>
<proteinExistence type="predicted"/>
<dbReference type="Proteomes" id="UP001055172">
    <property type="component" value="Unassembled WGS sequence"/>
</dbReference>
<feature type="region of interest" description="Disordered" evidence="1">
    <location>
        <begin position="1"/>
        <end position="136"/>
    </location>
</feature>